<comment type="caution">
    <text evidence="3">The sequence shown here is derived from an EMBL/GenBank/DDBJ whole genome shotgun (WGS) entry which is preliminary data.</text>
</comment>
<dbReference type="EMBL" id="JBHSJG010000005">
    <property type="protein sequence ID" value="MFC4986620.1"/>
    <property type="molecule type" value="Genomic_DNA"/>
</dbReference>
<reference evidence="3 4" key="1">
    <citation type="journal article" date="2019" name="Int. J. Syst. Evol. Microbiol.">
        <title>The Global Catalogue of Microorganisms (GCM) 10K type strain sequencing project: providing services to taxonomists for standard genome sequencing and annotation.</title>
        <authorList>
            <consortium name="The Broad Institute Genomics Platform"/>
            <consortium name="The Broad Institute Genome Sequencing Center for Infectious Disease"/>
            <person name="Wu L."/>
            <person name="Ma J."/>
        </authorList>
    </citation>
    <scope>NUCLEOTIDE SEQUENCE [LARGE SCALE GENOMIC DNA]</scope>
    <source>
        <strain evidence="3 4">CGMCC 1.15824</strain>
    </source>
</reference>
<keyword evidence="4" id="KW-1185">Reference proteome</keyword>
<gene>
    <name evidence="3" type="ORF">ACFPFO_02265</name>
</gene>
<accession>A0ABD5QA18</accession>
<proteinExistence type="predicted"/>
<evidence type="ECO:0000256" key="1">
    <source>
        <dbReference type="SAM" id="MobiDB-lite"/>
    </source>
</evidence>
<dbReference type="Pfam" id="PF23959">
    <property type="entry name" value="DUF7288"/>
    <property type="match status" value="1"/>
</dbReference>
<organism evidence="3 4">
    <name type="scientific">Saliphagus infecundisoli</name>
    <dbReference type="NCBI Taxonomy" id="1849069"/>
    <lineage>
        <taxon>Archaea</taxon>
        <taxon>Methanobacteriati</taxon>
        <taxon>Methanobacteriota</taxon>
        <taxon>Stenosarchaea group</taxon>
        <taxon>Halobacteria</taxon>
        <taxon>Halobacteriales</taxon>
        <taxon>Natrialbaceae</taxon>
        <taxon>Saliphagus</taxon>
    </lineage>
</organism>
<dbReference type="RefSeq" id="WP_224828082.1">
    <property type="nucleotide sequence ID" value="NZ_JAIVEF010000003.1"/>
</dbReference>
<keyword evidence="2" id="KW-0812">Transmembrane</keyword>
<keyword evidence="2" id="KW-0472">Membrane</keyword>
<feature type="region of interest" description="Disordered" evidence="1">
    <location>
        <begin position="173"/>
        <end position="195"/>
    </location>
</feature>
<evidence type="ECO:0000313" key="3">
    <source>
        <dbReference type="EMBL" id="MFC4986620.1"/>
    </source>
</evidence>
<sequence>MVNDDRGQAYTLEGFVGAIVLLMAVLLAVQSVVVSPSAGGDVDRSVQTQLQGEARDALVVAGAEGDLSHVVRYWNPAEEEYNASNVSESARGYYTADRFADRSYMSATSANEFGFGELLDKRFGEAARSYNVELVYQNSEDETESFYLVYQGSPDSSGVSASHTVTLTDDQELTAPGTTKTLREGGNESNGSYRIPDVDEESRLYNVVEVRLVVW</sequence>
<name>A0ABD5QA18_9EURY</name>
<dbReference type="Proteomes" id="UP001595925">
    <property type="component" value="Unassembled WGS sequence"/>
</dbReference>
<evidence type="ECO:0000256" key="2">
    <source>
        <dbReference type="SAM" id="Phobius"/>
    </source>
</evidence>
<dbReference type="InterPro" id="IPR055712">
    <property type="entry name" value="DUF7288"/>
</dbReference>
<protein>
    <recommendedName>
        <fullName evidence="5">Flagellin</fullName>
    </recommendedName>
</protein>
<evidence type="ECO:0008006" key="5">
    <source>
        <dbReference type="Google" id="ProtNLM"/>
    </source>
</evidence>
<feature type="transmembrane region" description="Helical" evidence="2">
    <location>
        <begin position="12"/>
        <end position="33"/>
    </location>
</feature>
<evidence type="ECO:0000313" key="4">
    <source>
        <dbReference type="Proteomes" id="UP001595925"/>
    </source>
</evidence>
<dbReference type="AlphaFoldDB" id="A0ABD5QA18"/>
<keyword evidence="2" id="KW-1133">Transmembrane helix</keyword>